<proteinExistence type="predicted"/>
<dbReference type="Gene3D" id="3.30.10.20">
    <property type="match status" value="3"/>
</dbReference>
<reference evidence="14 15" key="1">
    <citation type="submission" date="2020-12" db="EMBL/GenBank/DDBJ databases">
        <title>Whole genome sequences of gut porcine anaerobes.</title>
        <authorList>
            <person name="Kubasova T."/>
            <person name="Jahodarova E."/>
            <person name="Rychlik I."/>
        </authorList>
    </citation>
    <scope>NUCLEOTIDE SEQUENCE [LARGE SCALE GENOMIC DNA]</scope>
    <source>
        <strain evidence="14 15">An867</strain>
    </source>
</reference>
<dbReference type="InterPro" id="IPR011009">
    <property type="entry name" value="Kinase-like_dom_sf"/>
</dbReference>
<evidence type="ECO:0000256" key="9">
    <source>
        <dbReference type="PROSITE-ProRule" id="PRU10141"/>
    </source>
</evidence>
<dbReference type="EC" id="2.7.11.1" evidence="1"/>
<dbReference type="PANTHER" id="PTHR43289:SF34">
    <property type="entry name" value="SERINE_THREONINE-PROTEIN KINASE YBDM-RELATED"/>
    <property type="match status" value="1"/>
</dbReference>
<keyword evidence="15" id="KW-1185">Reference proteome</keyword>
<accession>A0ABS9CKV9</accession>
<dbReference type="CDD" id="cd14014">
    <property type="entry name" value="STKc_PknB_like"/>
    <property type="match status" value="1"/>
</dbReference>
<gene>
    <name evidence="14" type="primary">pknB</name>
    <name evidence="14" type="ORF">JQM67_03015</name>
</gene>
<dbReference type="InterPro" id="IPR005543">
    <property type="entry name" value="PASTA_dom"/>
</dbReference>
<dbReference type="Gene3D" id="1.10.510.10">
    <property type="entry name" value="Transferase(Phosphotransferase) domain 1"/>
    <property type="match status" value="1"/>
</dbReference>
<comment type="catalytic activity">
    <reaction evidence="8">
        <text>L-seryl-[protein] + ATP = O-phospho-L-seryl-[protein] + ADP + H(+)</text>
        <dbReference type="Rhea" id="RHEA:17989"/>
        <dbReference type="Rhea" id="RHEA-COMP:9863"/>
        <dbReference type="Rhea" id="RHEA-COMP:11604"/>
        <dbReference type="ChEBI" id="CHEBI:15378"/>
        <dbReference type="ChEBI" id="CHEBI:29999"/>
        <dbReference type="ChEBI" id="CHEBI:30616"/>
        <dbReference type="ChEBI" id="CHEBI:83421"/>
        <dbReference type="ChEBI" id="CHEBI:456216"/>
        <dbReference type="EC" id="2.7.11.1"/>
    </reaction>
</comment>
<evidence type="ECO:0000313" key="15">
    <source>
        <dbReference type="Proteomes" id="UP001299220"/>
    </source>
</evidence>
<evidence type="ECO:0000313" key="14">
    <source>
        <dbReference type="EMBL" id="MCF2651573.1"/>
    </source>
</evidence>
<dbReference type="PROSITE" id="PS50011">
    <property type="entry name" value="PROTEIN_KINASE_DOM"/>
    <property type="match status" value="1"/>
</dbReference>
<dbReference type="Proteomes" id="UP001299220">
    <property type="component" value="Unassembled WGS sequence"/>
</dbReference>
<dbReference type="Gene3D" id="3.30.200.20">
    <property type="entry name" value="Phosphorylase Kinase, domain 1"/>
    <property type="match status" value="1"/>
</dbReference>
<feature type="transmembrane region" description="Helical" evidence="11">
    <location>
        <begin position="329"/>
        <end position="353"/>
    </location>
</feature>
<organism evidence="14 15">
    <name type="scientific">Anaeromassilibacillus senegalensis</name>
    <dbReference type="NCBI Taxonomy" id="1673717"/>
    <lineage>
        <taxon>Bacteria</taxon>
        <taxon>Bacillati</taxon>
        <taxon>Bacillota</taxon>
        <taxon>Clostridia</taxon>
        <taxon>Eubacteriales</taxon>
        <taxon>Acutalibacteraceae</taxon>
        <taxon>Anaeromassilibacillus</taxon>
    </lineage>
</organism>
<dbReference type="Pfam" id="PF00069">
    <property type="entry name" value="Pkinase"/>
    <property type="match status" value="1"/>
</dbReference>
<keyword evidence="11" id="KW-0812">Transmembrane</keyword>
<dbReference type="SMART" id="SM00740">
    <property type="entry name" value="PASTA"/>
    <property type="match status" value="3"/>
</dbReference>
<dbReference type="PROSITE" id="PS51178">
    <property type="entry name" value="PASTA"/>
    <property type="match status" value="3"/>
</dbReference>
<evidence type="ECO:0000256" key="2">
    <source>
        <dbReference type="ARBA" id="ARBA00022527"/>
    </source>
</evidence>
<feature type="region of interest" description="Disordered" evidence="10">
    <location>
        <begin position="646"/>
        <end position="681"/>
    </location>
</feature>
<dbReference type="GO" id="GO:0016301">
    <property type="term" value="F:kinase activity"/>
    <property type="evidence" value="ECO:0007669"/>
    <property type="project" value="UniProtKB-KW"/>
</dbReference>
<dbReference type="InterPro" id="IPR000719">
    <property type="entry name" value="Prot_kinase_dom"/>
</dbReference>
<dbReference type="InterPro" id="IPR017441">
    <property type="entry name" value="Protein_kinase_ATP_BS"/>
</dbReference>
<keyword evidence="11" id="KW-1133">Transmembrane helix</keyword>
<evidence type="ECO:0000256" key="1">
    <source>
        <dbReference type="ARBA" id="ARBA00012513"/>
    </source>
</evidence>
<dbReference type="SMART" id="SM00220">
    <property type="entry name" value="S_TKc"/>
    <property type="match status" value="1"/>
</dbReference>
<keyword evidence="4 9" id="KW-0547">Nucleotide-binding</keyword>
<evidence type="ECO:0000256" key="10">
    <source>
        <dbReference type="SAM" id="MobiDB-lite"/>
    </source>
</evidence>
<evidence type="ECO:0000256" key="8">
    <source>
        <dbReference type="ARBA" id="ARBA00048679"/>
    </source>
</evidence>
<keyword evidence="3" id="KW-0808">Transferase</keyword>
<sequence length="681" mass="75534">MDKYIGKRLDGRYEIHELLGVGGMAYVYRAYDKIESRWVAIKILKEELSNNSDFLRRFRNESKAIAVLSHPNIVKVYDVSFGDRIQYIVMEFIDGITLKQYIEQQGEIKWREALYFTVQILRALQHAHEKGIIHRDIKPQNIMLLEDGTIKVTDFGIARFSQAETQTMTDKAIGSVHYIAPEQARGGYINDKADIYSVGVMLYEMLTGQLPFVADNAVSVAIMQMQAEPTPPTRINPAIPKGLEEITMHAMEKNPAQRFPSAADMLEDVERFRRNPEIVFNYGNQMDHAYARGTDIYDDVRSTPQKYNDNYEYEEEYVRSKNGARASMIITGIVVAILAVGLVVGGIFLWNYFQNLSTEEVSDEIDLPNFVGKIYETEIKDNPEYADLEFEITMGNVPSKAAGEVLRQTPAAGMKVKKGKTISLTVNGELEKVVVEETKGDKQQDAYNKLKALGLNPEIQAVADDETAVGYVVKTNPAAGTEVTTGTKITIFVSSGPSKEKVKVPQVVGSTLATAKSDLEASGFVIGDIRYDDESDKDEGTVLSCDPKSGDEAPKGSAVNLVVSSGKGATKTVQYDIPLPSNVYEDLVMKIYVDGELFDTRTVNPSVSMYTGASFSGTGRASLTIRLNDQDYISAEINYDTQSIDVYSQLPYTTPEPAPTDPPEEPESSTDEPDDGQITTH</sequence>
<dbReference type="NCBIfam" id="NF033483">
    <property type="entry name" value="PknB_PASTA_kin"/>
    <property type="match status" value="1"/>
</dbReference>
<keyword evidence="11" id="KW-0472">Membrane</keyword>
<feature type="domain" description="PASTA" evidence="13">
    <location>
        <begin position="498"/>
        <end position="565"/>
    </location>
</feature>
<evidence type="ECO:0000259" key="12">
    <source>
        <dbReference type="PROSITE" id="PS50011"/>
    </source>
</evidence>
<feature type="domain" description="Protein kinase" evidence="12">
    <location>
        <begin position="13"/>
        <end position="278"/>
    </location>
</feature>
<dbReference type="CDD" id="cd06577">
    <property type="entry name" value="PASTA_pknB"/>
    <property type="match status" value="3"/>
</dbReference>
<feature type="domain" description="PASTA" evidence="13">
    <location>
        <begin position="429"/>
        <end position="495"/>
    </location>
</feature>
<dbReference type="PANTHER" id="PTHR43289">
    <property type="entry name" value="MITOGEN-ACTIVATED PROTEIN KINASE KINASE KINASE 20-RELATED"/>
    <property type="match status" value="1"/>
</dbReference>
<evidence type="ECO:0000256" key="5">
    <source>
        <dbReference type="ARBA" id="ARBA00022777"/>
    </source>
</evidence>
<keyword evidence="6 9" id="KW-0067">ATP-binding</keyword>
<dbReference type="Pfam" id="PF03793">
    <property type="entry name" value="PASTA"/>
    <property type="match status" value="3"/>
</dbReference>
<dbReference type="InterPro" id="IPR008271">
    <property type="entry name" value="Ser/Thr_kinase_AS"/>
</dbReference>
<dbReference type="EMBL" id="JAFBIT010000001">
    <property type="protein sequence ID" value="MCF2651573.1"/>
    <property type="molecule type" value="Genomic_DNA"/>
</dbReference>
<name>A0ABS9CKV9_9FIRM</name>
<dbReference type="PROSITE" id="PS00107">
    <property type="entry name" value="PROTEIN_KINASE_ATP"/>
    <property type="match status" value="1"/>
</dbReference>
<evidence type="ECO:0000256" key="3">
    <source>
        <dbReference type="ARBA" id="ARBA00022679"/>
    </source>
</evidence>
<feature type="binding site" evidence="9">
    <location>
        <position position="42"/>
    </location>
    <ligand>
        <name>ATP</name>
        <dbReference type="ChEBI" id="CHEBI:30616"/>
    </ligand>
</feature>
<dbReference type="RefSeq" id="WP_235322584.1">
    <property type="nucleotide sequence ID" value="NZ_JAFBIT010000001.1"/>
</dbReference>
<comment type="caution">
    <text evidence="14">The sequence shown here is derived from an EMBL/GenBank/DDBJ whole genome shotgun (WGS) entry which is preliminary data.</text>
</comment>
<protein>
    <recommendedName>
        <fullName evidence="1">non-specific serine/threonine protein kinase</fullName>
        <ecNumber evidence="1">2.7.11.1</ecNumber>
    </recommendedName>
</protein>
<evidence type="ECO:0000256" key="11">
    <source>
        <dbReference type="SAM" id="Phobius"/>
    </source>
</evidence>
<dbReference type="SUPFAM" id="SSF56112">
    <property type="entry name" value="Protein kinase-like (PK-like)"/>
    <property type="match status" value="1"/>
</dbReference>
<comment type="catalytic activity">
    <reaction evidence="7">
        <text>L-threonyl-[protein] + ATP = O-phospho-L-threonyl-[protein] + ADP + H(+)</text>
        <dbReference type="Rhea" id="RHEA:46608"/>
        <dbReference type="Rhea" id="RHEA-COMP:11060"/>
        <dbReference type="Rhea" id="RHEA-COMP:11605"/>
        <dbReference type="ChEBI" id="CHEBI:15378"/>
        <dbReference type="ChEBI" id="CHEBI:30013"/>
        <dbReference type="ChEBI" id="CHEBI:30616"/>
        <dbReference type="ChEBI" id="CHEBI:61977"/>
        <dbReference type="ChEBI" id="CHEBI:456216"/>
        <dbReference type="EC" id="2.7.11.1"/>
    </reaction>
</comment>
<feature type="compositionally biased region" description="Acidic residues" evidence="10">
    <location>
        <begin position="662"/>
        <end position="675"/>
    </location>
</feature>
<evidence type="ECO:0000256" key="4">
    <source>
        <dbReference type="ARBA" id="ARBA00022741"/>
    </source>
</evidence>
<keyword evidence="5 14" id="KW-0418">Kinase</keyword>
<evidence type="ECO:0000256" key="6">
    <source>
        <dbReference type="ARBA" id="ARBA00022840"/>
    </source>
</evidence>
<keyword evidence="2" id="KW-0723">Serine/threonine-protein kinase</keyword>
<evidence type="ECO:0000256" key="7">
    <source>
        <dbReference type="ARBA" id="ARBA00047899"/>
    </source>
</evidence>
<dbReference type="PROSITE" id="PS00108">
    <property type="entry name" value="PROTEIN_KINASE_ST"/>
    <property type="match status" value="1"/>
</dbReference>
<feature type="domain" description="PASTA" evidence="13">
    <location>
        <begin position="361"/>
        <end position="428"/>
    </location>
</feature>
<evidence type="ECO:0000259" key="13">
    <source>
        <dbReference type="PROSITE" id="PS51178"/>
    </source>
</evidence>